<evidence type="ECO:0000256" key="7">
    <source>
        <dbReference type="RuleBase" id="RU362066"/>
    </source>
</evidence>
<evidence type="ECO:0000259" key="9">
    <source>
        <dbReference type="Pfam" id="PF07195"/>
    </source>
</evidence>
<keyword evidence="4" id="KW-0175">Coiled coil</keyword>
<feature type="domain" description="Flagellar hook-associated protein 2 C-terminal" evidence="9">
    <location>
        <begin position="224"/>
        <end position="453"/>
    </location>
</feature>
<organism evidence="10 11">
    <name type="scientific">Pantoea vagans</name>
    <dbReference type="NCBI Taxonomy" id="470934"/>
    <lineage>
        <taxon>Bacteria</taxon>
        <taxon>Pseudomonadati</taxon>
        <taxon>Pseudomonadota</taxon>
        <taxon>Gammaproteobacteria</taxon>
        <taxon>Enterobacterales</taxon>
        <taxon>Erwiniaceae</taxon>
        <taxon>Pantoea</taxon>
    </lineage>
</organism>
<evidence type="ECO:0000256" key="3">
    <source>
        <dbReference type="ARBA" id="ARBA00016246"/>
    </source>
</evidence>
<dbReference type="PANTHER" id="PTHR30288:SF0">
    <property type="entry name" value="FLAGELLAR HOOK-ASSOCIATED PROTEIN 2"/>
    <property type="match status" value="1"/>
</dbReference>
<keyword evidence="10" id="KW-0969">Cilium</keyword>
<dbReference type="RefSeq" id="WP_033783362.1">
    <property type="nucleotide sequence ID" value="NZ_CP028349.1"/>
</dbReference>
<protein>
    <recommendedName>
        <fullName evidence="3 7">Flagellar hook-associated protein 2</fullName>
        <shortName evidence="7">HAP2</shortName>
    </recommendedName>
    <alternativeName>
        <fullName evidence="7">Flagellar cap protein</fullName>
    </alternativeName>
</protein>
<comment type="subunit">
    <text evidence="2 7">Homopentamer.</text>
</comment>
<dbReference type="InterPro" id="IPR003481">
    <property type="entry name" value="FliD_N"/>
</dbReference>
<name>A0AAN1TW92_9GAMM</name>
<dbReference type="PANTHER" id="PTHR30288">
    <property type="entry name" value="FLAGELLAR CAP/ASSEMBLY PROTEIN FLID"/>
    <property type="match status" value="1"/>
</dbReference>
<evidence type="ECO:0000313" key="11">
    <source>
        <dbReference type="Proteomes" id="UP000241538"/>
    </source>
</evidence>
<keyword evidence="5 7" id="KW-0975">Bacterial flagellum</keyword>
<dbReference type="GO" id="GO:0007155">
    <property type="term" value="P:cell adhesion"/>
    <property type="evidence" value="ECO:0007669"/>
    <property type="project" value="InterPro"/>
</dbReference>
<dbReference type="InterPro" id="IPR040026">
    <property type="entry name" value="FliD"/>
</dbReference>
<comment type="subcellular location">
    <subcellularLocation>
        <location evidence="7">Secreted</location>
    </subcellularLocation>
    <subcellularLocation>
        <location evidence="7">Bacterial flagellum</location>
    </subcellularLocation>
</comment>
<dbReference type="InterPro" id="IPR010809">
    <property type="entry name" value="FliD_C"/>
</dbReference>
<dbReference type="Pfam" id="PF02465">
    <property type="entry name" value="FliD_N"/>
    <property type="match status" value="1"/>
</dbReference>
<reference evidence="10 11" key="1">
    <citation type="journal article" date="2018" name="Int J Genomics">
        <title>Comparative Genomics Analysis of Plasmid pPV989-94 from a Clinical Isolate of Pantoea vagans PV989.</title>
        <authorList>
            <person name="Xu L."/>
            <person name="Yin M."/>
            <person name="Zhu T."/>
            <person name="Lu J."/>
            <person name="Bao Q."/>
        </authorList>
    </citation>
    <scope>NUCLEOTIDE SEQUENCE [LARGE SCALE GENOMIC DNA]</scope>
    <source>
        <strain evidence="10 11">PV989</strain>
    </source>
</reference>
<feature type="domain" description="Flagellar hook-associated protein 2 N-terminal" evidence="8">
    <location>
        <begin position="11"/>
        <end position="106"/>
    </location>
</feature>
<gene>
    <name evidence="10" type="ORF">C9381_14005</name>
</gene>
<dbReference type="AlphaFoldDB" id="A0AAN1TW92"/>
<comment type="similarity">
    <text evidence="1 7">Belongs to the FliD family.</text>
</comment>
<proteinExistence type="inferred from homology"/>
<keyword evidence="7" id="KW-0964">Secreted</keyword>
<sequence length="472" mass="48709">MATISTLGIGSGLDLSTILDSLQTAEKTALTPISTQQTAYTAKLSAYATLKSSLTTFQTANTKLNSADLFTATTATSSSSAFSATTSGTTVAGKYAISVSQLAQAQVLTSAVQSSNTAALGDSSVSSRSLAITLKDGTSKSVTLTSDQTSLTGMRDAINNADAGVTATVIKVSDGSYRLSVSANETGSDNAVSKIAVTGDTTLQGIVGYDASASSNAMTQSVTAQNAKLTVNNVDIENSSNKISDALEGITLNLTAVTTGDQSLTITKDSSKASSALSTWVDAYNTLLDQFNTLTKYTKVDTNTTSQDSSNGALLGDSTLRTIQTQLKSMLTNAQSSSTYKSLSQIGITSDPTTGSLKLDATKVTAALDKDAAGVKEMIVGDGKTGIAAKIDSKLTDWLATKGIVQAATDGVSKTLNNLTTLYNTTSDRIDADIARYKTQFTQLDLAISKLNATSTYLTQQFDTSSSSTTSS</sequence>
<evidence type="ECO:0000256" key="5">
    <source>
        <dbReference type="ARBA" id="ARBA00023143"/>
    </source>
</evidence>
<dbReference type="GO" id="GO:0071973">
    <property type="term" value="P:bacterial-type flagellum-dependent cell motility"/>
    <property type="evidence" value="ECO:0007669"/>
    <property type="project" value="TreeGrafter"/>
</dbReference>
<evidence type="ECO:0000256" key="1">
    <source>
        <dbReference type="ARBA" id="ARBA00009764"/>
    </source>
</evidence>
<evidence type="ECO:0000313" key="10">
    <source>
        <dbReference type="EMBL" id="AVV38241.1"/>
    </source>
</evidence>
<dbReference type="EMBL" id="CP028349">
    <property type="protein sequence ID" value="AVV38241.1"/>
    <property type="molecule type" value="Genomic_DNA"/>
</dbReference>
<dbReference type="GO" id="GO:0009424">
    <property type="term" value="C:bacterial-type flagellum hook"/>
    <property type="evidence" value="ECO:0007669"/>
    <property type="project" value="UniProtKB-UniRule"/>
</dbReference>
<dbReference type="Proteomes" id="UP000241538">
    <property type="component" value="Chromosome"/>
</dbReference>
<evidence type="ECO:0000256" key="6">
    <source>
        <dbReference type="ARBA" id="ARBA00025175"/>
    </source>
</evidence>
<comment type="function">
    <text evidence="7">Required for morphogenesis and for the elongation of the flagellar filament by facilitating polymerization of the flagellin monomers at the tip of growing filament. Forms a capping structure, which prevents flagellin subunits (transported through the central channel of the flagellum) from leaking out without polymerization at the distal end.</text>
</comment>
<keyword evidence="10" id="KW-0966">Cell projection</keyword>
<dbReference type="Pfam" id="PF07195">
    <property type="entry name" value="FliD_C"/>
    <property type="match status" value="1"/>
</dbReference>
<dbReference type="NCBIfam" id="NF005955">
    <property type="entry name" value="PRK08032.1"/>
    <property type="match status" value="1"/>
</dbReference>
<accession>A0AAN1TW92</accession>
<evidence type="ECO:0000259" key="8">
    <source>
        <dbReference type="Pfam" id="PF02465"/>
    </source>
</evidence>
<dbReference type="GO" id="GO:0009421">
    <property type="term" value="C:bacterial-type flagellum filament cap"/>
    <property type="evidence" value="ECO:0007669"/>
    <property type="project" value="InterPro"/>
</dbReference>
<evidence type="ECO:0000256" key="2">
    <source>
        <dbReference type="ARBA" id="ARBA00011255"/>
    </source>
</evidence>
<comment type="function">
    <text evidence="6">Required for the morphogenesis and for the elongation of the flagellar filament by facilitating polymerization of the flagellin monomers at the tip of growing filament. Forms a capping structure, which prevents flagellin subunits (transported through the central channel of the flagellum) from leaking out without polymerization at the distal end.</text>
</comment>
<keyword evidence="10" id="KW-0282">Flagellum</keyword>
<dbReference type="GO" id="GO:0005576">
    <property type="term" value="C:extracellular region"/>
    <property type="evidence" value="ECO:0007669"/>
    <property type="project" value="UniProtKB-SubCell"/>
</dbReference>
<evidence type="ECO:0000256" key="4">
    <source>
        <dbReference type="ARBA" id="ARBA00023054"/>
    </source>
</evidence>